<comment type="caution">
    <text evidence="2">The sequence shown here is derived from an EMBL/GenBank/DDBJ whole genome shotgun (WGS) entry which is preliminary data.</text>
</comment>
<dbReference type="PANTHER" id="PTHR43798:SF5">
    <property type="entry name" value="MONOACYLGLYCEROL LIPASE ABHD6"/>
    <property type="match status" value="1"/>
</dbReference>
<gene>
    <name evidence="2" type="ORF">J2S62_000272</name>
</gene>
<sequence>MASPNFAAVRLTESGSFDPEGRDTLIVGPGMGTAVRALYADMARHLTHRFQIIGIDLPGHGESPAHHDTITIEELADAVAELVINLRTTGTIKEESKVYFAGLSISGLIALQLALEHAELFDGIAVMASSAVIGTPEDWAERAEAVEVSGTESMVESSASLWVAHTFTDDTKLQVQKRALAAADDQSYAALCRALGAYDATSRLGEISIPIFTVAGDQDQMCTVAEADQIATAVQHGSTAVVEDAAHLLPLEHPQRLAELLDNNLA</sequence>
<protein>
    <submittedName>
        <fullName evidence="2">Pimeloyl-ACP methyl ester carboxylesterase</fullName>
    </submittedName>
</protein>
<keyword evidence="3" id="KW-1185">Reference proteome</keyword>
<dbReference type="Gene3D" id="3.40.50.1820">
    <property type="entry name" value="alpha/beta hydrolase"/>
    <property type="match status" value="1"/>
</dbReference>
<dbReference type="InterPro" id="IPR029058">
    <property type="entry name" value="AB_hydrolase_fold"/>
</dbReference>
<evidence type="ECO:0000313" key="2">
    <source>
        <dbReference type="EMBL" id="MDR7346015.1"/>
    </source>
</evidence>
<dbReference type="Proteomes" id="UP001183794">
    <property type="component" value="Unassembled WGS sequence"/>
</dbReference>
<organism evidence="2 3">
    <name type="scientific">Enteractinococcus fodinae</name>
    <dbReference type="NCBI Taxonomy" id="684663"/>
    <lineage>
        <taxon>Bacteria</taxon>
        <taxon>Bacillati</taxon>
        <taxon>Actinomycetota</taxon>
        <taxon>Actinomycetes</taxon>
        <taxon>Micrococcales</taxon>
        <taxon>Micrococcaceae</taxon>
    </lineage>
</organism>
<dbReference type="PANTHER" id="PTHR43798">
    <property type="entry name" value="MONOACYLGLYCEROL LIPASE"/>
    <property type="match status" value="1"/>
</dbReference>
<dbReference type="RefSeq" id="WP_310170409.1">
    <property type="nucleotide sequence ID" value="NZ_BAABHE010000002.1"/>
</dbReference>
<evidence type="ECO:0000259" key="1">
    <source>
        <dbReference type="Pfam" id="PF12697"/>
    </source>
</evidence>
<evidence type="ECO:0000313" key="3">
    <source>
        <dbReference type="Proteomes" id="UP001183794"/>
    </source>
</evidence>
<dbReference type="InterPro" id="IPR000073">
    <property type="entry name" value="AB_hydrolase_1"/>
</dbReference>
<dbReference type="PRINTS" id="PR00111">
    <property type="entry name" value="ABHYDROLASE"/>
</dbReference>
<dbReference type="InterPro" id="IPR050266">
    <property type="entry name" value="AB_hydrolase_sf"/>
</dbReference>
<dbReference type="EMBL" id="JAVDYJ010000001">
    <property type="protein sequence ID" value="MDR7346015.1"/>
    <property type="molecule type" value="Genomic_DNA"/>
</dbReference>
<proteinExistence type="predicted"/>
<feature type="domain" description="AB hydrolase-1" evidence="1">
    <location>
        <begin position="39"/>
        <end position="259"/>
    </location>
</feature>
<dbReference type="SUPFAM" id="SSF53474">
    <property type="entry name" value="alpha/beta-Hydrolases"/>
    <property type="match status" value="1"/>
</dbReference>
<name>A0ABU2AXE0_9MICC</name>
<dbReference type="Pfam" id="PF12697">
    <property type="entry name" value="Abhydrolase_6"/>
    <property type="match status" value="1"/>
</dbReference>
<reference evidence="2 3" key="1">
    <citation type="submission" date="2023-07" db="EMBL/GenBank/DDBJ databases">
        <title>Sequencing the genomes of 1000 actinobacteria strains.</title>
        <authorList>
            <person name="Klenk H.-P."/>
        </authorList>
    </citation>
    <scope>NUCLEOTIDE SEQUENCE [LARGE SCALE GENOMIC DNA]</scope>
    <source>
        <strain evidence="2 3">DSM 22966</strain>
    </source>
</reference>
<accession>A0ABU2AXE0</accession>